<reference evidence="1 2" key="1">
    <citation type="submission" date="2018-05" db="EMBL/GenBank/DDBJ databases">
        <title>Rhodoferax soyangensis sp.nov., isolated from an oligotrophic freshwater lake.</title>
        <authorList>
            <person name="Park M."/>
        </authorList>
    </citation>
    <scope>NUCLEOTIDE SEQUENCE [LARGE SCALE GENOMIC DNA]</scope>
    <source>
        <strain evidence="1 2">IMCC26218</strain>
    </source>
</reference>
<name>A0A3E1RHB2_9BURK</name>
<keyword evidence="2" id="KW-1185">Reference proteome</keyword>
<protein>
    <submittedName>
        <fullName evidence="1">Uncharacterized protein</fullName>
    </submittedName>
</protein>
<organism evidence="1 2">
    <name type="scientific">Rhodoferax lacus</name>
    <dbReference type="NCBI Taxonomy" id="2184758"/>
    <lineage>
        <taxon>Bacteria</taxon>
        <taxon>Pseudomonadati</taxon>
        <taxon>Pseudomonadota</taxon>
        <taxon>Betaproteobacteria</taxon>
        <taxon>Burkholderiales</taxon>
        <taxon>Comamonadaceae</taxon>
        <taxon>Rhodoferax</taxon>
    </lineage>
</organism>
<evidence type="ECO:0000313" key="2">
    <source>
        <dbReference type="Proteomes" id="UP000260665"/>
    </source>
</evidence>
<dbReference type="EMBL" id="QFZK01000002">
    <property type="protein sequence ID" value="RFO98000.1"/>
    <property type="molecule type" value="Genomic_DNA"/>
</dbReference>
<comment type="caution">
    <text evidence="1">The sequence shown here is derived from an EMBL/GenBank/DDBJ whole genome shotgun (WGS) entry which is preliminary data.</text>
</comment>
<sequence>MEPISLTLLTDDESDKVKIIDALTKLSLDTRHTWQVYSQADADLRAETQFKPYPNLSRFRMGHPCWRKITDPLLFAEAGSEIIVLDPDLYFPNFFKFEPTPVTGIYLMWQPPSCLLPHETVMRAYNSGIPLAHHVDIGVAQLRNNLDMAWLDQLIKTLGGADIPRVMHVEAIVWAALAMKVGGGYYDPSHWYCWQYRQWKRLLLKLGVSGTRMLAMENIKSVKCFHASGIAKWWVKSACERNLFPAPKEVSNALSIRSFIDMPLAIYEHDQRIKNLARKLGYYAIMKK</sequence>
<proteinExistence type="predicted"/>
<evidence type="ECO:0000313" key="1">
    <source>
        <dbReference type="EMBL" id="RFO98000.1"/>
    </source>
</evidence>
<accession>A0A3E1RHB2</accession>
<dbReference type="Proteomes" id="UP000260665">
    <property type="component" value="Unassembled WGS sequence"/>
</dbReference>
<dbReference type="AlphaFoldDB" id="A0A3E1RHB2"/>
<gene>
    <name evidence="1" type="ORF">DIC66_04550</name>
</gene>